<comment type="caution">
    <text evidence="5">The sequence shown here is derived from an EMBL/GenBank/DDBJ whole genome shotgun (WGS) entry which is preliminary data.</text>
</comment>
<dbReference type="Gene3D" id="3.50.50.60">
    <property type="entry name" value="FAD/NAD(P)-binding domain"/>
    <property type="match status" value="2"/>
</dbReference>
<evidence type="ECO:0000256" key="2">
    <source>
        <dbReference type="ARBA" id="ARBA00010139"/>
    </source>
</evidence>
<dbReference type="InterPro" id="IPR051209">
    <property type="entry name" value="FAD-bind_Monooxygenase_sf"/>
</dbReference>
<dbReference type="AlphaFoldDB" id="A0A1F5LPD3"/>
<evidence type="ECO:0000313" key="6">
    <source>
        <dbReference type="Proteomes" id="UP000177622"/>
    </source>
</evidence>
<organism evidence="5 6">
    <name type="scientific">Penicillium arizonense</name>
    <dbReference type="NCBI Taxonomy" id="1835702"/>
    <lineage>
        <taxon>Eukaryota</taxon>
        <taxon>Fungi</taxon>
        <taxon>Dikarya</taxon>
        <taxon>Ascomycota</taxon>
        <taxon>Pezizomycotina</taxon>
        <taxon>Eurotiomycetes</taxon>
        <taxon>Eurotiomycetidae</taxon>
        <taxon>Eurotiales</taxon>
        <taxon>Aspergillaceae</taxon>
        <taxon>Penicillium</taxon>
    </lineage>
</organism>
<protein>
    <recommendedName>
        <fullName evidence="7">FAD/NAD(P)-binding domain-containing protein</fullName>
    </recommendedName>
</protein>
<comment type="cofactor">
    <cofactor evidence="1">
        <name>FAD</name>
        <dbReference type="ChEBI" id="CHEBI:57692"/>
    </cofactor>
</comment>
<dbReference type="Proteomes" id="UP000177622">
    <property type="component" value="Unassembled WGS sequence"/>
</dbReference>
<reference evidence="5 6" key="1">
    <citation type="journal article" date="2016" name="Sci. Rep.">
        <title>Penicillium arizonense, a new, genome sequenced fungal species, reveals a high chemical diversity in secreted metabolites.</title>
        <authorList>
            <person name="Grijseels S."/>
            <person name="Nielsen J.C."/>
            <person name="Randelovic M."/>
            <person name="Nielsen J."/>
            <person name="Nielsen K.F."/>
            <person name="Workman M."/>
            <person name="Frisvad J.C."/>
        </authorList>
    </citation>
    <scope>NUCLEOTIDE SEQUENCE [LARGE SCALE GENOMIC DNA]</scope>
    <source>
        <strain evidence="5 6">CBS 141311</strain>
    </source>
</reference>
<evidence type="ECO:0000313" key="5">
    <source>
        <dbReference type="EMBL" id="OGE54789.1"/>
    </source>
</evidence>
<dbReference type="OrthoDB" id="74360at2759"/>
<dbReference type="RefSeq" id="XP_022490220.1">
    <property type="nucleotide sequence ID" value="XM_022629956.1"/>
</dbReference>
<keyword evidence="4" id="KW-0274">FAD</keyword>
<dbReference type="GeneID" id="34574690"/>
<dbReference type="EMBL" id="LXJU01000005">
    <property type="protein sequence ID" value="OGE54789.1"/>
    <property type="molecule type" value="Genomic_DNA"/>
</dbReference>
<keyword evidence="3" id="KW-0285">Flavoprotein</keyword>
<evidence type="ECO:0000256" key="1">
    <source>
        <dbReference type="ARBA" id="ARBA00001974"/>
    </source>
</evidence>
<dbReference type="PANTHER" id="PTHR42877">
    <property type="entry name" value="L-ORNITHINE N(5)-MONOOXYGENASE-RELATED"/>
    <property type="match status" value="1"/>
</dbReference>
<proteinExistence type="inferred from homology"/>
<dbReference type="InterPro" id="IPR036188">
    <property type="entry name" value="FAD/NAD-bd_sf"/>
</dbReference>
<evidence type="ECO:0000256" key="3">
    <source>
        <dbReference type="ARBA" id="ARBA00022630"/>
    </source>
</evidence>
<accession>A0A1F5LPD3</accession>
<evidence type="ECO:0000256" key="4">
    <source>
        <dbReference type="ARBA" id="ARBA00022827"/>
    </source>
</evidence>
<comment type="similarity">
    <text evidence="2">Belongs to the FAD-binding monooxygenase family.</text>
</comment>
<sequence>MPSNESASQGTGDLLLPNIPSHANRQLRVICAGAGASGIYLAYRLKKDFTDFTLDIYEKNADIGGTWLENRYPGCACDVPAHNYTYSFEPKWDWSANYAGSEEIYQYFSNFVDNYALREYISCRHEVVRAEWDEEKAEWIVHIKKGNGAIFFQRCDFFISAAGILNSWRWPAIPGLHSFNGTLLHSANWDQTVDLKGKHVGLIGNGFSHKFNQPTWVNPSMAGGGQVVYTEEEKRKYRDEKCTLLEMRKKSESLMTGAFPMFIRGSLTNAHATTHIKEEMRGKINDDALADKLIPNFSLGCRRFTPGINYLESLTLPNVKTVYGEITRVTPEGCVTDNNEEHSLDVLICATGFDTTFKPRFPVIGRNGKNLQDEWATDPESYLGIAAHGFPNYFMFLGPNCPVGVGPVLIVIEAQGTYFAEVLNRWQKQDIRALEPRKEAVRDFIDHKDQFMQNTTWTTNCQSWYKNPQTGKITALWPGSTLHYLQALSDIRYDDYCVTYLGGNRFSYLGNGFSQLELNPSADVAYYVRETDDGTSVLKGTMSTFNTKDGAAKLMTTRKFS</sequence>
<keyword evidence="6" id="KW-1185">Reference proteome</keyword>
<dbReference type="PANTHER" id="PTHR42877:SF8">
    <property type="entry name" value="MONOOXYGENASE"/>
    <property type="match status" value="1"/>
</dbReference>
<dbReference type="Pfam" id="PF13450">
    <property type="entry name" value="NAD_binding_8"/>
    <property type="match status" value="1"/>
</dbReference>
<name>A0A1F5LPD3_PENAI</name>
<evidence type="ECO:0008006" key="7">
    <source>
        <dbReference type="Google" id="ProtNLM"/>
    </source>
</evidence>
<dbReference type="SUPFAM" id="SSF51905">
    <property type="entry name" value="FAD/NAD(P)-binding domain"/>
    <property type="match status" value="3"/>
</dbReference>
<gene>
    <name evidence="5" type="ORF">PENARI_c005G09522</name>
</gene>